<name>A0A2W5F3N8_9SPHI</name>
<reference evidence="1 2" key="1">
    <citation type="submission" date="2017-11" db="EMBL/GenBank/DDBJ databases">
        <title>Infants hospitalized years apart are colonized by the same room-sourced microbial strains.</title>
        <authorList>
            <person name="Brooks B."/>
            <person name="Olm M.R."/>
            <person name="Firek B.A."/>
            <person name="Baker R."/>
            <person name="Thomas B.C."/>
            <person name="Morowitz M.J."/>
            <person name="Banfield J.F."/>
        </authorList>
    </citation>
    <scope>NUCLEOTIDE SEQUENCE [LARGE SCALE GENOMIC DNA]</scope>
    <source>
        <strain evidence="1">S2_009_000_R2_76</strain>
    </source>
</reference>
<proteinExistence type="predicted"/>
<organism evidence="1 2">
    <name type="scientific">Pseudopedobacter saltans</name>
    <dbReference type="NCBI Taxonomy" id="151895"/>
    <lineage>
        <taxon>Bacteria</taxon>
        <taxon>Pseudomonadati</taxon>
        <taxon>Bacteroidota</taxon>
        <taxon>Sphingobacteriia</taxon>
        <taxon>Sphingobacteriales</taxon>
        <taxon>Sphingobacteriaceae</taxon>
        <taxon>Pseudopedobacter</taxon>
    </lineage>
</organism>
<gene>
    <name evidence="1" type="ORF">DI598_10250</name>
</gene>
<dbReference type="AlphaFoldDB" id="A0A2W5F3N8"/>
<evidence type="ECO:0008006" key="3">
    <source>
        <dbReference type="Google" id="ProtNLM"/>
    </source>
</evidence>
<accession>A0A2W5F3N8</accession>
<evidence type="ECO:0000313" key="1">
    <source>
        <dbReference type="EMBL" id="PZP48190.1"/>
    </source>
</evidence>
<dbReference type="SUPFAM" id="SSF56935">
    <property type="entry name" value="Porins"/>
    <property type="match status" value="1"/>
</dbReference>
<protein>
    <recommendedName>
        <fullName evidence="3">TonB-dependent receptor</fullName>
    </recommendedName>
</protein>
<dbReference type="EMBL" id="QFOI01000169">
    <property type="protein sequence ID" value="PZP48190.1"/>
    <property type="molecule type" value="Genomic_DNA"/>
</dbReference>
<dbReference type="Proteomes" id="UP000249645">
    <property type="component" value="Unassembled WGS sequence"/>
</dbReference>
<evidence type="ECO:0000313" key="2">
    <source>
        <dbReference type="Proteomes" id="UP000249645"/>
    </source>
</evidence>
<sequence length="829" mass="95885">MGTKSQLLIVFLFLFGVINAQDTSLYNKVEEGWQSYVNTVEMDQSALSQEENPSPSSLLIAGRNYALNVYSFSFFNVRYHQRGYENFPGRTYINGVPINSLESNNVQFGLFSGMSNVFKVEETSEQLAASDFTFGGLGNHFLLSTSPTNQKNKLRISYTYSNRNYQHRLAATYNSGFNKKGWNYLVSANTRYSKEGYYPGSYYNGFAALLSVDKKWRKNLLSFAVWFSDFETGRQSPAVKETFELTESNYYNPQWGYQNGKSRNSNVGRSFLPTGTIRYQAKFSEKTLLNSAVGITIGKVSNTNMEWYNAPDPRPDYYRYLPSYYKNDVAQYTQLLEDISNNKNLLQIDWDKLYQINQNQTDGRALYALGKRVAKMMEMNSASTLSVTVNPFLELNTGVELQISNQRNYKEMDDLLGAKYWTNINAFIERDNPSDISTIQNNLDQPNQKIVVGEKYGYDYIFSTQKFTEWFQANFKKRKWDAYAGIEFTARQLKRTGHVRNGLFPNSSLGKDPTLTNLNWNGKVGLTYKLDGRQYIYVNAALMQQPAMPNILYVSPATRSFRNDSTIVLQLKTIELGFVMNTPKYKMRMVGYFTSISRAGEFRYFYDDIHQSFASYRMTDISRKHYGVEMSFDWNFVSNWTYSLVSNISKSLYNNRPRLIVTSETNADVLLDERVYLKNYRIANTPQAIVHNRFGYRNGGKFLVLDINSFFDRWSGLNPIKRTTTALQDINPIIQNDVYVNTLKQEKLPNGHTLDLFGGYSILIKQHRKTYYYIDFLISGNNLLDNKKIVSYAFEQMRLDTKGYDLSKFPNKYSYAMGRNYSINVSFRF</sequence>
<comment type="caution">
    <text evidence="1">The sequence shown here is derived from an EMBL/GenBank/DDBJ whole genome shotgun (WGS) entry which is preliminary data.</text>
</comment>